<dbReference type="Gene3D" id="3.40.30.10">
    <property type="entry name" value="Glutaredoxin"/>
    <property type="match status" value="1"/>
</dbReference>
<dbReference type="GO" id="GO:0016491">
    <property type="term" value="F:oxidoreductase activity"/>
    <property type="evidence" value="ECO:0007669"/>
    <property type="project" value="InterPro"/>
</dbReference>
<name>A0A3B1AEG7_9ZZZZ</name>
<dbReference type="Pfam" id="PF00578">
    <property type="entry name" value="AhpC-TSA"/>
    <property type="match status" value="1"/>
</dbReference>
<dbReference type="InterPro" id="IPR050553">
    <property type="entry name" value="Thioredoxin_ResA/DsbE_sf"/>
</dbReference>
<dbReference type="PANTHER" id="PTHR42852:SF17">
    <property type="entry name" value="THIOREDOXIN-LIKE PROTEIN HI_1115"/>
    <property type="match status" value="1"/>
</dbReference>
<dbReference type="PROSITE" id="PS00194">
    <property type="entry name" value="THIOREDOXIN_1"/>
    <property type="match status" value="1"/>
</dbReference>
<evidence type="ECO:0000313" key="2">
    <source>
        <dbReference type="EMBL" id="VAW96689.1"/>
    </source>
</evidence>
<dbReference type="InterPro" id="IPR000866">
    <property type="entry name" value="AhpC/TSA"/>
</dbReference>
<dbReference type="InterPro" id="IPR036249">
    <property type="entry name" value="Thioredoxin-like_sf"/>
</dbReference>
<accession>A0A3B1AEG7</accession>
<sequence>MKKFKNTSPVIFSLIIALSMLMLSSTASAVKVKQLAPDFTLASNKGTNIRLKDLRGKVVMINFWATWCAPCREELPLLNDLYKKYQSKGFVLLGVNIDDKRQLANKMVKELKIKFPILFDSKQTTSELYDLQAMPSTFILDKNGVIRFSHYGFKSGYEKKYAKNVESLL</sequence>
<dbReference type="PANTHER" id="PTHR42852">
    <property type="entry name" value="THIOL:DISULFIDE INTERCHANGE PROTEIN DSBE"/>
    <property type="match status" value="1"/>
</dbReference>
<feature type="domain" description="Thioredoxin" evidence="1">
    <location>
        <begin position="30"/>
        <end position="169"/>
    </location>
</feature>
<evidence type="ECO:0000259" key="1">
    <source>
        <dbReference type="PROSITE" id="PS51352"/>
    </source>
</evidence>
<dbReference type="AlphaFoldDB" id="A0A3B1AEG7"/>
<dbReference type="SUPFAM" id="SSF52833">
    <property type="entry name" value="Thioredoxin-like"/>
    <property type="match status" value="1"/>
</dbReference>
<gene>
    <name evidence="2" type="ORF">MNBD_GAMMA22-1041</name>
</gene>
<dbReference type="EMBL" id="UOFS01000029">
    <property type="protein sequence ID" value="VAW96689.1"/>
    <property type="molecule type" value="Genomic_DNA"/>
</dbReference>
<reference evidence="2" key="1">
    <citation type="submission" date="2018-06" db="EMBL/GenBank/DDBJ databases">
        <authorList>
            <person name="Zhirakovskaya E."/>
        </authorList>
    </citation>
    <scope>NUCLEOTIDE SEQUENCE</scope>
</reference>
<dbReference type="CDD" id="cd02966">
    <property type="entry name" value="TlpA_like_family"/>
    <property type="match status" value="1"/>
</dbReference>
<organism evidence="2">
    <name type="scientific">hydrothermal vent metagenome</name>
    <dbReference type="NCBI Taxonomy" id="652676"/>
    <lineage>
        <taxon>unclassified sequences</taxon>
        <taxon>metagenomes</taxon>
        <taxon>ecological metagenomes</taxon>
    </lineage>
</organism>
<protein>
    <recommendedName>
        <fullName evidence="1">Thioredoxin domain-containing protein</fullName>
    </recommendedName>
</protein>
<dbReference type="InterPro" id="IPR017937">
    <property type="entry name" value="Thioredoxin_CS"/>
</dbReference>
<dbReference type="GO" id="GO:0016209">
    <property type="term" value="F:antioxidant activity"/>
    <property type="evidence" value="ECO:0007669"/>
    <property type="project" value="InterPro"/>
</dbReference>
<dbReference type="PROSITE" id="PS51352">
    <property type="entry name" value="THIOREDOXIN_2"/>
    <property type="match status" value="1"/>
</dbReference>
<dbReference type="InterPro" id="IPR013766">
    <property type="entry name" value="Thioredoxin_domain"/>
</dbReference>
<proteinExistence type="predicted"/>